<protein>
    <submittedName>
        <fullName evidence="2">Uncharacterized protein</fullName>
    </submittedName>
</protein>
<evidence type="ECO:0000313" key="3">
    <source>
        <dbReference type="Proteomes" id="UP000887116"/>
    </source>
</evidence>
<feature type="region of interest" description="Disordered" evidence="1">
    <location>
        <begin position="65"/>
        <end position="102"/>
    </location>
</feature>
<gene>
    <name evidence="2" type="ORF">TNCT_292961</name>
</gene>
<comment type="caution">
    <text evidence="2">The sequence shown here is derived from an EMBL/GenBank/DDBJ whole genome shotgun (WGS) entry which is preliminary data.</text>
</comment>
<organism evidence="2 3">
    <name type="scientific">Trichonephila clavata</name>
    <name type="common">Joro spider</name>
    <name type="synonym">Nephila clavata</name>
    <dbReference type="NCBI Taxonomy" id="2740835"/>
    <lineage>
        <taxon>Eukaryota</taxon>
        <taxon>Metazoa</taxon>
        <taxon>Ecdysozoa</taxon>
        <taxon>Arthropoda</taxon>
        <taxon>Chelicerata</taxon>
        <taxon>Arachnida</taxon>
        <taxon>Araneae</taxon>
        <taxon>Araneomorphae</taxon>
        <taxon>Entelegynae</taxon>
        <taxon>Araneoidea</taxon>
        <taxon>Nephilidae</taxon>
        <taxon>Trichonephila</taxon>
    </lineage>
</organism>
<evidence type="ECO:0000313" key="2">
    <source>
        <dbReference type="EMBL" id="GFQ86210.1"/>
    </source>
</evidence>
<dbReference type="EMBL" id="BMAO01023038">
    <property type="protein sequence ID" value="GFQ86210.1"/>
    <property type="molecule type" value="Genomic_DNA"/>
</dbReference>
<sequence>MKFYPIAFEIVRFVVKIFGFWKLINLLLQQGTTCTCIYQFPRSALGIVPTADSYLLQLQKYDMPPNSPQVSGSEKLPQYPVSPASTPHTPVTPQSVPETLSTKSLISPPPAVSPAAAVPSTAQTQTLVRLSMNPVNTAASAGKVKSLIFPSQLITDISGTVTVVHSRNQTSVPTPQIRVVSHAPGGTHVVRPLSTNCSNCVYYTCYNHEWYGSASSAAAATQKITTSVTSSVSSIRVVTPSSLIGTQGIKLSSVAR</sequence>
<proteinExistence type="predicted"/>
<reference evidence="2" key="1">
    <citation type="submission" date="2020-07" db="EMBL/GenBank/DDBJ databases">
        <title>Multicomponent nature underlies the extraordinary mechanical properties of spider dragline silk.</title>
        <authorList>
            <person name="Kono N."/>
            <person name="Nakamura H."/>
            <person name="Mori M."/>
            <person name="Yoshida Y."/>
            <person name="Ohtoshi R."/>
            <person name="Malay A.D."/>
            <person name="Moran D.A.P."/>
            <person name="Tomita M."/>
            <person name="Numata K."/>
            <person name="Arakawa K."/>
        </authorList>
    </citation>
    <scope>NUCLEOTIDE SEQUENCE</scope>
</reference>
<name>A0A8X6KTP0_TRICU</name>
<dbReference type="Proteomes" id="UP000887116">
    <property type="component" value="Unassembled WGS sequence"/>
</dbReference>
<keyword evidence="3" id="KW-1185">Reference proteome</keyword>
<dbReference type="AlphaFoldDB" id="A0A8X6KTP0"/>
<evidence type="ECO:0000256" key="1">
    <source>
        <dbReference type="SAM" id="MobiDB-lite"/>
    </source>
</evidence>
<feature type="compositionally biased region" description="Polar residues" evidence="1">
    <location>
        <begin position="83"/>
        <end position="102"/>
    </location>
</feature>
<accession>A0A8X6KTP0</accession>
<dbReference type="Gene3D" id="6.10.250.2590">
    <property type="match status" value="1"/>
</dbReference>